<proteinExistence type="predicted"/>
<gene>
    <name evidence="3" type="ORF">ACFPXP_12095</name>
</gene>
<sequence>MNMNRKQMEFLNRGLIALQVDDGVYLSWRWLGTEPEETRFAVYRDGVRIHTTSPSEGTNYLDPDGMDQSIYTVRAIYDEAEQEEEKPVQVQSSNVLRIPLQKPLGGTSPDGVTYTYSANDASVGDVDGDGEYEIILKWDPSNSHDNAHKGYTGNVYLDAYKLDGQMLWRIDLGVNIRAGAHYTQFMVYDLDGDGRAEVACKTADGTIDGTGTVIGDADADYRNRDGYIIEGPEFLTVFEGLTGRALHTTAYEPPRGNVSDWGDAHGNRVDRFLACVAYLDGKRPSLVMCRGYYTRTVLAAYNWRDGQLSKVWTFDSDKPGNEAYAGQGNHSLAVADVDGDGKDEIIYGSCVIDHDGTGLYSTGLGHGDAMHVGDLDPSRPGLEVFQVHETPSDYGIEMHDARTGELLWGVPTTGDTGRGTSGDLDPRYPGEEVWAGGTLYSCKGEIIGAAPDQTNFAIWWDGDLLRELLDNNHIDKWDYVNGRTIRLVTAEGCASNNGTKATPCLQADLFGDWREEVVWRNEDSTELHIYSTTEPTKHRIRTLMHDPVYRLSIAWQNVAYNQPPHPSFYLGDGMSPPPAPQIEVVVCNNWAKVPAK</sequence>
<dbReference type="PANTHER" id="PTHR43118:SF1">
    <property type="entry name" value="RHAMNOGALACTURONAN LYASE (EUROFUNG)"/>
    <property type="match status" value="1"/>
</dbReference>
<protein>
    <submittedName>
        <fullName evidence="3">Rhamnogalacturonan lyase</fullName>
    </submittedName>
</protein>
<name>A0ABW1IQ37_9BACL</name>
<dbReference type="InterPro" id="IPR049366">
    <property type="entry name" value="RGL11_C"/>
</dbReference>
<dbReference type="SUPFAM" id="SSF69318">
    <property type="entry name" value="Integrin alpha N-terminal domain"/>
    <property type="match status" value="1"/>
</dbReference>
<feature type="domain" description="Rhamnogalacturonan I lyase beta-sheet" evidence="1">
    <location>
        <begin position="6"/>
        <end position="90"/>
    </location>
</feature>
<dbReference type="Proteomes" id="UP001596250">
    <property type="component" value="Unassembled WGS sequence"/>
</dbReference>
<dbReference type="EMBL" id="JBHSQV010000153">
    <property type="protein sequence ID" value="MFC5987146.1"/>
    <property type="molecule type" value="Genomic_DNA"/>
</dbReference>
<keyword evidence="4" id="KW-1185">Reference proteome</keyword>
<dbReference type="PANTHER" id="PTHR43118">
    <property type="entry name" value="RHAMNOGALACTURONAN LYASE (EUROFUNG)"/>
    <property type="match status" value="1"/>
</dbReference>
<dbReference type="InterPro" id="IPR034641">
    <property type="entry name" value="RGL11"/>
</dbReference>
<dbReference type="Pfam" id="PF18370">
    <property type="entry name" value="RGI_lyase"/>
    <property type="match status" value="1"/>
</dbReference>
<dbReference type="RefSeq" id="WP_379894482.1">
    <property type="nucleotide sequence ID" value="NZ_CBCSCT010000052.1"/>
</dbReference>
<reference evidence="4" key="1">
    <citation type="journal article" date="2019" name="Int. J. Syst. Evol. Microbiol.">
        <title>The Global Catalogue of Microorganisms (GCM) 10K type strain sequencing project: providing services to taxonomists for standard genome sequencing and annotation.</title>
        <authorList>
            <consortium name="The Broad Institute Genomics Platform"/>
            <consortium name="The Broad Institute Genome Sequencing Center for Infectious Disease"/>
            <person name="Wu L."/>
            <person name="Ma J."/>
        </authorList>
    </citation>
    <scope>NUCLEOTIDE SEQUENCE [LARGE SCALE GENOMIC DNA]</scope>
    <source>
        <strain evidence="4">CCM 8749</strain>
    </source>
</reference>
<evidence type="ECO:0000313" key="4">
    <source>
        <dbReference type="Proteomes" id="UP001596250"/>
    </source>
</evidence>
<dbReference type="InterPro" id="IPR041624">
    <property type="entry name" value="RGI_lyase"/>
</dbReference>
<dbReference type="CDD" id="cd10318">
    <property type="entry name" value="RGL11"/>
    <property type="match status" value="1"/>
</dbReference>
<dbReference type="GO" id="GO:0016829">
    <property type="term" value="F:lyase activity"/>
    <property type="evidence" value="ECO:0007669"/>
    <property type="project" value="UniProtKB-KW"/>
</dbReference>
<dbReference type="Pfam" id="PF21348">
    <property type="entry name" value="RGL11_C"/>
    <property type="match status" value="1"/>
</dbReference>
<dbReference type="InterPro" id="IPR028994">
    <property type="entry name" value="Integrin_alpha_N"/>
</dbReference>
<evidence type="ECO:0000259" key="2">
    <source>
        <dbReference type="Pfam" id="PF21348"/>
    </source>
</evidence>
<accession>A0ABW1IQ37</accession>
<feature type="domain" description="Rhamnogalacturonan lyase family 11 C-terminal" evidence="2">
    <location>
        <begin position="97"/>
        <end position="580"/>
    </location>
</feature>
<dbReference type="InterPro" id="IPR013783">
    <property type="entry name" value="Ig-like_fold"/>
</dbReference>
<comment type="caution">
    <text evidence="3">The sequence shown here is derived from an EMBL/GenBank/DDBJ whole genome shotgun (WGS) entry which is preliminary data.</text>
</comment>
<dbReference type="Gene3D" id="2.60.40.10">
    <property type="entry name" value="Immunoglobulins"/>
    <property type="match status" value="1"/>
</dbReference>
<evidence type="ECO:0000313" key="3">
    <source>
        <dbReference type="EMBL" id="MFC5987146.1"/>
    </source>
</evidence>
<evidence type="ECO:0000259" key="1">
    <source>
        <dbReference type="Pfam" id="PF18370"/>
    </source>
</evidence>
<keyword evidence="3" id="KW-0456">Lyase</keyword>
<organism evidence="3 4">
    <name type="scientific">Marinicrinis lubricantis</name>
    <dbReference type="NCBI Taxonomy" id="2086470"/>
    <lineage>
        <taxon>Bacteria</taxon>
        <taxon>Bacillati</taxon>
        <taxon>Bacillota</taxon>
        <taxon>Bacilli</taxon>
        <taxon>Bacillales</taxon>
        <taxon>Paenibacillaceae</taxon>
    </lineage>
</organism>